<protein>
    <submittedName>
        <fullName evidence="2">Uncharacterized protein</fullName>
    </submittedName>
</protein>
<reference evidence="2" key="1">
    <citation type="submission" date="2020-03" db="EMBL/GenBank/DDBJ databases">
        <title>The deep terrestrial virosphere.</title>
        <authorList>
            <person name="Holmfeldt K."/>
            <person name="Nilsson E."/>
            <person name="Simone D."/>
            <person name="Lopez-Fernandez M."/>
            <person name="Wu X."/>
            <person name="de Brujin I."/>
            <person name="Lundin D."/>
            <person name="Andersson A."/>
            <person name="Bertilsson S."/>
            <person name="Dopson M."/>
        </authorList>
    </citation>
    <scope>NUCLEOTIDE SEQUENCE</scope>
    <source>
        <strain evidence="2">MM171A01923</strain>
    </source>
</reference>
<feature type="transmembrane region" description="Helical" evidence="1">
    <location>
        <begin position="12"/>
        <end position="35"/>
    </location>
</feature>
<keyword evidence="1" id="KW-0472">Membrane</keyword>
<dbReference type="AlphaFoldDB" id="A0A6M3M0G4"/>
<name>A0A6M3M0G4_9ZZZZ</name>
<feature type="transmembrane region" description="Helical" evidence="1">
    <location>
        <begin position="69"/>
        <end position="89"/>
    </location>
</feature>
<organism evidence="2">
    <name type="scientific">viral metagenome</name>
    <dbReference type="NCBI Taxonomy" id="1070528"/>
    <lineage>
        <taxon>unclassified sequences</taxon>
        <taxon>metagenomes</taxon>
        <taxon>organismal metagenomes</taxon>
    </lineage>
</organism>
<accession>A0A6M3M0G4</accession>
<keyword evidence="1" id="KW-1133">Transmembrane helix</keyword>
<keyword evidence="1" id="KW-0812">Transmembrane</keyword>
<proteinExistence type="predicted"/>
<gene>
    <name evidence="2" type="ORF">MM171A01923_0004</name>
</gene>
<dbReference type="EMBL" id="MT143571">
    <property type="protein sequence ID" value="QJA98318.1"/>
    <property type="molecule type" value="Genomic_DNA"/>
</dbReference>
<evidence type="ECO:0000313" key="2">
    <source>
        <dbReference type="EMBL" id="QJA98318.1"/>
    </source>
</evidence>
<sequence length="94" mass="10302">MRKMFKKNEDGFNNLVPMVLAVGIAFAMLFIGAYINGTIHQELEDSTSNADAESTMNNITVNWDSSIDIIQVVIIITILAMAVGAIFLFTRFGG</sequence>
<evidence type="ECO:0000256" key="1">
    <source>
        <dbReference type="SAM" id="Phobius"/>
    </source>
</evidence>